<proteinExistence type="predicted"/>
<name>A0A1R4I368_9GAMM</name>
<evidence type="ECO:0000313" key="1">
    <source>
        <dbReference type="EMBL" id="SJN14260.1"/>
    </source>
</evidence>
<dbReference type="AlphaFoldDB" id="A0A1R4I368"/>
<comment type="caution">
    <text evidence="1">The sequence shown here is derived from an EMBL/GenBank/DDBJ whole genome shotgun (WGS) entry which is preliminary data.</text>
</comment>
<organism evidence="1 2">
    <name type="scientific">Halomonas citrativorans</name>
    <dbReference type="NCBI Taxonomy" id="2742612"/>
    <lineage>
        <taxon>Bacteria</taxon>
        <taxon>Pseudomonadati</taxon>
        <taxon>Pseudomonadota</taxon>
        <taxon>Gammaproteobacteria</taxon>
        <taxon>Oceanospirillales</taxon>
        <taxon>Halomonadaceae</taxon>
        <taxon>Halomonas</taxon>
    </lineage>
</organism>
<dbReference type="Proteomes" id="UP000196331">
    <property type="component" value="Unassembled WGS sequence"/>
</dbReference>
<protein>
    <submittedName>
        <fullName evidence="1">Uncharacterized protein</fullName>
    </submittedName>
</protein>
<gene>
    <name evidence="1" type="ORF">CZ787_14255</name>
</gene>
<sequence>MDNQHDLATLTASSAQAPAEYTQIKGRSYSWRGISARNEQVTAMLENPDFISAVVVYGHNLSSVGTVQVEYLFEGAVIYDTGPIVAADIIPLGVWRAGIDPWGGQDLSALPSIHYNVWTEPTLIDGYRLTFDDPGNVGGYIQVGRIFSGIPYSPPKKMNIDFGVKLAWQFRGEKQRTESGSLRHVGGGVSRRLSFDLNHLDDEEYSILTQELLKAGVGKDVYINVFPETGGVKEAAHAFVAMRDGDYEHDHDRHNNWRSPHVYLEV</sequence>
<evidence type="ECO:0000313" key="2">
    <source>
        <dbReference type="Proteomes" id="UP000196331"/>
    </source>
</evidence>
<dbReference type="EMBL" id="FUKM01000056">
    <property type="protein sequence ID" value="SJN14260.1"/>
    <property type="molecule type" value="Genomic_DNA"/>
</dbReference>
<reference evidence="1 2" key="1">
    <citation type="submission" date="2017-02" db="EMBL/GenBank/DDBJ databases">
        <authorList>
            <person name="Dridi B."/>
        </authorList>
    </citation>
    <scope>NUCLEOTIDE SEQUENCE [LARGE SCALE GENOMIC DNA]</scope>
    <source>
        <strain evidence="1 2">JB380</strain>
    </source>
</reference>
<accession>A0A1R4I368</accession>